<evidence type="ECO:0000256" key="2">
    <source>
        <dbReference type="ARBA" id="ARBA00008661"/>
    </source>
</evidence>
<dbReference type="PANTHER" id="PTHR11214:SF3">
    <property type="entry name" value="BETA-1,3-GALACTOSYLTRANSFERASE 6"/>
    <property type="match status" value="1"/>
</dbReference>
<evidence type="ECO:0000256" key="5">
    <source>
        <dbReference type="ARBA" id="ARBA00022692"/>
    </source>
</evidence>
<evidence type="ECO:0000256" key="7">
    <source>
        <dbReference type="ARBA" id="ARBA00022989"/>
    </source>
</evidence>
<dbReference type="Gene3D" id="3.90.550.50">
    <property type="match status" value="1"/>
</dbReference>
<sequence>MMNSFVLISFLILLNIQISHSRALTRQKTELKEEKTLEIDEKDAETVDIDIEPITENFGVIAYEEFPFPTDVFFITFRNLKINYTIILPTPNGICPQETKMFVFVPSRADGFFPRHMIRNSWGANWVWIFVIVLKFIVGWPQEQQVYELMQEELIKFDDLIIYDIDDSYRNLYLKVYVAFQWQQIFCSNTQYILKTDDDTIVDFDRLLWWIDNDFAHRVAKYPASVFGGMIKKSTPIRNQDHRWYVSPVDFPNPIFPHYANGPTYLLTSKAVQAIMNATDNVHAFPIEDVLYTGILANLANVKKFSVWEHFKLGKHLYLHEKCKVEKKSGKRIPYVTAINGISDPSGIKIAYERLHSVECTPWSNQKKRF</sequence>
<evidence type="ECO:0000256" key="11">
    <source>
        <dbReference type="SAM" id="SignalP"/>
    </source>
</evidence>
<keyword evidence="5" id="KW-0812">Transmembrane</keyword>
<keyword evidence="8 10" id="KW-0333">Golgi apparatus</keyword>
<organism evidence="12 13">
    <name type="scientific">Meloidogyne hapla</name>
    <name type="common">Root-knot nematode worm</name>
    <dbReference type="NCBI Taxonomy" id="6305"/>
    <lineage>
        <taxon>Eukaryota</taxon>
        <taxon>Metazoa</taxon>
        <taxon>Ecdysozoa</taxon>
        <taxon>Nematoda</taxon>
        <taxon>Chromadorea</taxon>
        <taxon>Rhabditida</taxon>
        <taxon>Tylenchina</taxon>
        <taxon>Tylenchomorpha</taxon>
        <taxon>Tylenchoidea</taxon>
        <taxon>Meloidogynidae</taxon>
        <taxon>Meloidogyninae</taxon>
        <taxon>Meloidogyne</taxon>
    </lineage>
</organism>
<dbReference type="GO" id="GO:0016758">
    <property type="term" value="F:hexosyltransferase activity"/>
    <property type="evidence" value="ECO:0007669"/>
    <property type="project" value="InterPro"/>
</dbReference>
<dbReference type="Pfam" id="PF01762">
    <property type="entry name" value="Galactosyl_T"/>
    <property type="match status" value="1"/>
</dbReference>
<protein>
    <recommendedName>
        <fullName evidence="10">Hexosyltransferase</fullName>
        <ecNumber evidence="10">2.4.1.-</ecNumber>
    </recommendedName>
</protein>
<dbReference type="WBParaSite" id="MhA1_Contig310.frz3.gene39">
    <property type="protein sequence ID" value="MhA1_Contig310.frz3.gene39"/>
    <property type="gene ID" value="MhA1_Contig310.frz3.gene39"/>
</dbReference>
<feature type="signal peptide" evidence="11">
    <location>
        <begin position="1"/>
        <end position="21"/>
    </location>
</feature>
<dbReference type="InterPro" id="IPR002659">
    <property type="entry name" value="Glyco_trans_31"/>
</dbReference>
<comment type="similarity">
    <text evidence="2 10">Belongs to the glycosyltransferase 31 family.</text>
</comment>
<dbReference type="GO" id="GO:0006493">
    <property type="term" value="P:protein O-linked glycosylation"/>
    <property type="evidence" value="ECO:0007669"/>
    <property type="project" value="TreeGrafter"/>
</dbReference>
<dbReference type="AlphaFoldDB" id="A0A1I8BMV9"/>
<keyword evidence="6" id="KW-0735">Signal-anchor</keyword>
<keyword evidence="3 10" id="KW-0328">Glycosyltransferase</keyword>
<evidence type="ECO:0000256" key="10">
    <source>
        <dbReference type="RuleBase" id="RU363063"/>
    </source>
</evidence>
<name>A0A1I8BMV9_MELHA</name>
<evidence type="ECO:0000256" key="4">
    <source>
        <dbReference type="ARBA" id="ARBA00022679"/>
    </source>
</evidence>
<keyword evidence="9" id="KW-0472">Membrane</keyword>
<evidence type="ECO:0000256" key="3">
    <source>
        <dbReference type="ARBA" id="ARBA00022676"/>
    </source>
</evidence>
<evidence type="ECO:0000256" key="9">
    <source>
        <dbReference type="ARBA" id="ARBA00023136"/>
    </source>
</evidence>
<evidence type="ECO:0000256" key="6">
    <source>
        <dbReference type="ARBA" id="ARBA00022968"/>
    </source>
</evidence>
<proteinExistence type="inferred from homology"/>
<dbReference type="GO" id="GO:0000139">
    <property type="term" value="C:Golgi membrane"/>
    <property type="evidence" value="ECO:0007669"/>
    <property type="project" value="UniProtKB-SubCell"/>
</dbReference>
<keyword evidence="12" id="KW-1185">Reference proteome</keyword>
<dbReference type="Proteomes" id="UP000095281">
    <property type="component" value="Unplaced"/>
</dbReference>
<keyword evidence="4" id="KW-0808">Transferase</keyword>
<feature type="chain" id="PRO_5009315960" description="Hexosyltransferase" evidence="11">
    <location>
        <begin position="22"/>
        <end position="370"/>
    </location>
</feature>
<accession>A0A1I8BMV9</accession>
<evidence type="ECO:0000256" key="1">
    <source>
        <dbReference type="ARBA" id="ARBA00004323"/>
    </source>
</evidence>
<keyword evidence="7" id="KW-1133">Transmembrane helix</keyword>
<reference evidence="13" key="1">
    <citation type="submission" date="2016-11" db="UniProtKB">
        <authorList>
            <consortium name="WormBaseParasite"/>
        </authorList>
    </citation>
    <scope>IDENTIFICATION</scope>
</reference>
<evidence type="ECO:0000256" key="8">
    <source>
        <dbReference type="ARBA" id="ARBA00023034"/>
    </source>
</evidence>
<evidence type="ECO:0000313" key="12">
    <source>
        <dbReference type="Proteomes" id="UP000095281"/>
    </source>
</evidence>
<evidence type="ECO:0000313" key="13">
    <source>
        <dbReference type="WBParaSite" id="MhA1_Contig310.frz3.gene39"/>
    </source>
</evidence>
<dbReference type="PANTHER" id="PTHR11214">
    <property type="entry name" value="BETA-1,3-N-ACETYLGLUCOSAMINYLTRANSFERASE"/>
    <property type="match status" value="1"/>
</dbReference>
<keyword evidence="11" id="KW-0732">Signal</keyword>
<dbReference type="OMA" id="MERTTIR"/>
<dbReference type="EC" id="2.4.1.-" evidence="10"/>
<comment type="subcellular location">
    <subcellularLocation>
        <location evidence="1 10">Golgi apparatus membrane</location>
        <topology evidence="1 10">Single-pass type II membrane protein</topology>
    </subcellularLocation>
</comment>